<dbReference type="PANTHER" id="PTHR42659:SF9">
    <property type="entry name" value="XANTHINE DEHYDROGENASE FAD-BINDING SUBUNIT XDHB-RELATED"/>
    <property type="match status" value="1"/>
</dbReference>
<proteinExistence type="predicted"/>
<dbReference type="InterPro" id="IPR036318">
    <property type="entry name" value="FAD-bd_PCMH-like_sf"/>
</dbReference>
<dbReference type="Pfam" id="PF00941">
    <property type="entry name" value="FAD_binding_5"/>
    <property type="match status" value="1"/>
</dbReference>
<dbReference type="InterPro" id="IPR016166">
    <property type="entry name" value="FAD-bd_PCMH"/>
</dbReference>
<dbReference type="AlphaFoldDB" id="A0AAU4K7Q5"/>
<name>A0AAU4K7Q5_9NOCA</name>
<dbReference type="GO" id="GO:0071949">
    <property type="term" value="F:FAD binding"/>
    <property type="evidence" value="ECO:0007669"/>
    <property type="project" value="InterPro"/>
</dbReference>
<dbReference type="EMBL" id="CP108021">
    <property type="protein sequence ID" value="WUM22145.1"/>
    <property type="molecule type" value="Genomic_DNA"/>
</dbReference>
<gene>
    <name evidence="2" type="ORF">OG579_10420</name>
</gene>
<dbReference type="InterPro" id="IPR002346">
    <property type="entry name" value="Mopterin_DH_FAD-bd"/>
</dbReference>
<protein>
    <submittedName>
        <fullName evidence="2">FAD binding domain-containing protein</fullName>
    </submittedName>
</protein>
<evidence type="ECO:0000313" key="2">
    <source>
        <dbReference type="EMBL" id="WUM22145.1"/>
    </source>
</evidence>
<evidence type="ECO:0000259" key="1">
    <source>
        <dbReference type="PROSITE" id="PS51387"/>
    </source>
</evidence>
<dbReference type="Proteomes" id="UP001432128">
    <property type="component" value="Chromosome"/>
</dbReference>
<dbReference type="PROSITE" id="PS51387">
    <property type="entry name" value="FAD_PCMH"/>
    <property type="match status" value="1"/>
</dbReference>
<keyword evidence="3" id="KW-1185">Reference proteome</keyword>
<dbReference type="GO" id="GO:0016491">
    <property type="term" value="F:oxidoreductase activity"/>
    <property type="evidence" value="ECO:0007669"/>
    <property type="project" value="InterPro"/>
</dbReference>
<dbReference type="Gene3D" id="3.30.465.10">
    <property type="match status" value="1"/>
</dbReference>
<dbReference type="InterPro" id="IPR051312">
    <property type="entry name" value="Diverse_Substr_Oxidored"/>
</dbReference>
<evidence type="ECO:0000313" key="3">
    <source>
        <dbReference type="Proteomes" id="UP001432128"/>
    </source>
</evidence>
<dbReference type="SUPFAM" id="SSF56176">
    <property type="entry name" value="FAD-binding/transporter-associated domain-like"/>
    <property type="match status" value="1"/>
</dbReference>
<reference evidence="2 3" key="1">
    <citation type="submission" date="2022-10" db="EMBL/GenBank/DDBJ databases">
        <title>The complete genomes of actinobacterial strains from the NBC collection.</title>
        <authorList>
            <person name="Joergensen T.S."/>
            <person name="Alvarez Arevalo M."/>
            <person name="Sterndorff E.B."/>
            <person name="Faurdal D."/>
            <person name="Vuksanovic O."/>
            <person name="Mourched A.-S."/>
            <person name="Charusanti P."/>
            <person name="Shaw S."/>
            <person name="Blin K."/>
            <person name="Weber T."/>
        </authorList>
    </citation>
    <scope>NUCLEOTIDE SEQUENCE [LARGE SCALE GENOMIC DNA]</scope>
    <source>
        <strain evidence="2 3">NBC_00319</strain>
    </source>
</reference>
<sequence length="269" mass="28464">MDQHWVTEVLAPRTRADLTGIVDTDGVLAGGTSLMSEPNPGMTRLIDLAALDWPDLVVRDDGLEIAATCTIDTLIHADLPRTWIATTLFDAAARALLASYKIWYSATVGGNVCLALPAGAMTAMCAALDARLLVWRADGTDALLTTTDVVVGNAENSLGVGDVLRSIHLPTAALTQRVSLRKASYAHLGRSGAVVVARSDGESVVVTVTAATVAPEVITVASTDPEQVARDVLRSIPPEHFHTDAHGTARWRIAVVEYLVVQAVRDVIA</sequence>
<dbReference type="RefSeq" id="WP_328859072.1">
    <property type="nucleotide sequence ID" value="NZ_CP108021.1"/>
</dbReference>
<dbReference type="KEGG" id="whr:OG579_10420"/>
<accession>A0AAU4K7Q5</accession>
<dbReference type="PANTHER" id="PTHR42659">
    <property type="entry name" value="XANTHINE DEHYDROGENASE SUBUNIT C-RELATED"/>
    <property type="match status" value="1"/>
</dbReference>
<dbReference type="InterPro" id="IPR016169">
    <property type="entry name" value="FAD-bd_PCMH_sub2"/>
</dbReference>
<organism evidence="2 3">
    <name type="scientific">Williamsia herbipolensis</name>
    <dbReference type="NCBI Taxonomy" id="1603258"/>
    <lineage>
        <taxon>Bacteria</taxon>
        <taxon>Bacillati</taxon>
        <taxon>Actinomycetota</taxon>
        <taxon>Actinomycetes</taxon>
        <taxon>Mycobacteriales</taxon>
        <taxon>Nocardiaceae</taxon>
        <taxon>Williamsia</taxon>
    </lineage>
</organism>
<feature type="domain" description="FAD-binding PCMH-type" evidence="1">
    <location>
        <begin position="1"/>
        <end position="174"/>
    </location>
</feature>